<dbReference type="Pfam" id="PF13637">
    <property type="entry name" value="Ank_4"/>
    <property type="match status" value="1"/>
</dbReference>
<reference evidence="2" key="2">
    <citation type="submission" date="2025-09" db="UniProtKB">
        <authorList>
            <consortium name="Ensembl"/>
        </authorList>
    </citation>
    <scope>IDENTIFICATION</scope>
</reference>
<proteinExistence type="predicted"/>
<evidence type="ECO:0000313" key="2">
    <source>
        <dbReference type="Ensembl" id="ENSMCSP00000020103.1"/>
    </source>
</evidence>
<organism evidence="2 3">
    <name type="scientific">Malurus cyaneus samueli</name>
    <dbReference type="NCBI Taxonomy" id="2593467"/>
    <lineage>
        <taxon>Eukaryota</taxon>
        <taxon>Metazoa</taxon>
        <taxon>Chordata</taxon>
        <taxon>Craniata</taxon>
        <taxon>Vertebrata</taxon>
        <taxon>Euteleostomi</taxon>
        <taxon>Archelosauria</taxon>
        <taxon>Archosauria</taxon>
        <taxon>Dinosauria</taxon>
        <taxon>Saurischia</taxon>
        <taxon>Theropoda</taxon>
        <taxon>Coelurosauria</taxon>
        <taxon>Aves</taxon>
        <taxon>Neognathae</taxon>
        <taxon>Neoaves</taxon>
        <taxon>Telluraves</taxon>
        <taxon>Australaves</taxon>
        <taxon>Passeriformes</taxon>
        <taxon>Meliphagoidea</taxon>
        <taxon>Maluridae</taxon>
        <taxon>Malurus</taxon>
    </lineage>
</organism>
<dbReference type="InterPro" id="IPR047184">
    <property type="entry name" value="KANK1-4"/>
</dbReference>
<dbReference type="PROSITE" id="PS50297">
    <property type="entry name" value="ANK_REP_REGION"/>
    <property type="match status" value="1"/>
</dbReference>
<reference evidence="2" key="1">
    <citation type="submission" date="2025-08" db="UniProtKB">
        <authorList>
            <consortium name="Ensembl"/>
        </authorList>
    </citation>
    <scope>IDENTIFICATION</scope>
</reference>
<dbReference type="GO" id="GO:0030837">
    <property type="term" value="P:negative regulation of actin filament polymerization"/>
    <property type="evidence" value="ECO:0007669"/>
    <property type="project" value="InterPro"/>
</dbReference>
<dbReference type="SUPFAM" id="SSF48403">
    <property type="entry name" value="Ankyrin repeat"/>
    <property type="match status" value="1"/>
</dbReference>
<dbReference type="PANTHER" id="PTHR24168">
    <property type="entry name" value="KN MOTIF AND ANKYRIN REPEAT DOMAIN-CONTAINING"/>
    <property type="match status" value="1"/>
</dbReference>
<keyword evidence="1" id="KW-0040">ANK repeat</keyword>
<sequence>MVDLPKSFPFRSKPSEDFLAACQLLSEHLPEIRSTRRALDSCDLGLPRLAGTVPVTPWCLQCHVLSVVSQEWFQVSSHKASRPEVVAAYLGTLGDVRPPLLEAVVNLPDRNGNTALHYSVSHSNFPVAKLLLDTGQTWSQCPSRRQTGAQGLSRIHG</sequence>
<feature type="repeat" description="ANK" evidence="1">
    <location>
        <begin position="111"/>
        <end position="135"/>
    </location>
</feature>
<dbReference type="PANTHER" id="PTHR24168:SF24">
    <property type="entry name" value="KN MOTIF AND ANKYRIN REPEAT DOMAIN-CONTAINING PROTEIN 4"/>
    <property type="match status" value="1"/>
</dbReference>
<dbReference type="GO" id="GO:0005737">
    <property type="term" value="C:cytoplasm"/>
    <property type="evidence" value="ECO:0007669"/>
    <property type="project" value="TreeGrafter"/>
</dbReference>
<protein>
    <submittedName>
        <fullName evidence="2">Uncharacterized protein</fullName>
    </submittedName>
</protein>
<dbReference type="GO" id="GO:0005856">
    <property type="term" value="C:cytoskeleton"/>
    <property type="evidence" value="ECO:0007669"/>
    <property type="project" value="TreeGrafter"/>
</dbReference>
<dbReference type="InterPro" id="IPR002110">
    <property type="entry name" value="Ankyrin_rpt"/>
</dbReference>
<dbReference type="Gene3D" id="1.25.40.20">
    <property type="entry name" value="Ankyrin repeat-containing domain"/>
    <property type="match status" value="1"/>
</dbReference>
<evidence type="ECO:0000313" key="3">
    <source>
        <dbReference type="Proteomes" id="UP000694560"/>
    </source>
</evidence>
<dbReference type="OrthoDB" id="5406014at2759"/>
<dbReference type="Ensembl" id="ENSMCST00000020619.1">
    <property type="protein sequence ID" value="ENSMCSP00000020103.1"/>
    <property type="gene ID" value="ENSMCSG00000014116.1"/>
</dbReference>
<name>A0A8C5U9Y8_9PASS</name>
<dbReference type="InterPro" id="IPR036770">
    <property type="entry name" value="Ankyrin_rpt-contain_sf"/>
</dbReference>
<evidence type="ECO:0000256" key="1">
    <source>
        <dbReference type="PROSITE-ProRule" id="PRU00023"/>
    </source>
</evidence>
<dbReference type="Proteomes" id="UP000694560">
    <property type="component" value="Unplaced"/>
</dbReference>
<dbReference type="PROSITE" id="PS50088">
    <property type="entry name" value="ANK_REPEAT"/>
    <property type="match status" value="1"/>
</dbReference>
<accession>A0A8C5U9Y8</accession>
<dbReference type="AlphaFoldDB" id="A0A8C5U9Y8"/>
<keyword evidence="3" id="KW-1185">Reference proteome</keyword>